<sequence>MLAIATRVGLVSATNLRRRFRAHLGTTPGTYRRTFSDPRLAHQDDEPAPETSREAMPDPRRPGVFRDDGRRRLG</sequence>
<evidence type="ECO:0000259" key="4">
    <source>
        <dbReference type="PROSITE" id="PS01124"/>
    </source>
</evidence>
<accession>A0ABP8WDF0</accession>
<feature type="region of interest" description="Disordered" evidence="3">
    <location>
        <begin position="26"/>
        <end position="74"/>
    </location>
</feature>
<keyword evidence="1" id="KW-0805">Transcription regulation</keyword>
<evidence type="ECO:0000313" key="5">
    <source>
        <dbReference type="EMBL" id="GAA4687381.1"/>
    </source>
</evidence>
<dbReference type="EMBL" id="BAABHM010000002">
    <property type="protein sequence ID" value="GAA4687381.1"/>
    <property type="molecule type" value="Genomic_DNA"/>
</dbReference>
<dbReference type="RefSeq" id="WP_253875537.1">
    <property type="nucleotide sequence ID" value="NZ_BAABHM010000002.1"/>
</dbReference>
<dbReference type="InterPro" id="IPR018060">
    <property type="entry name" value="HTH_AraC"/>
</dbReference>
<dbReference type="Gene3D" id="1.10.10.60">
    <property type="entry name" value="Homeodomain-like"/>
    <property type="match status" value="1"/>
</dbReference>
<evidence type="ECO:0000256" key="3">
    <source>
        <dbReference type="SAM" id="MobiDB-lite"/>
    </source>
</evidence>
<feature type="domain" description="HTH araC/xylS-type" evidence="4">
    <location>
        <begin position="1"/>
        <end position="34"/>
    </location>
</feature>
<proteinExistence type="predicted"/>
<evidence type="ECO:0000256" key="2">
    <source>
        <dbReference type="ARBA" id="ARBA00023163"/>
    </source>
</evidence>
<gene>
    <name evidence="5" type="ORF">GCM10023198_02180</name>
</gene>
<dbReference type="SUPFAM" id="SSF46689">
    <property type="entry name" value="Homeodomain-like"/>
    <property type="match status" value="1"/>
</dbReference>
<feature type="compositionally biased region" description="Basic and acidic residues" evidence="3">
    <location>
        <begin position="34"/>
        <end position="74"/>
    </location>
</feature>
<keyword evidence="2" id="KW-0804">Transcription</keyword>
<keyword evidence="6" id="KW-1185">Reference proteome</keyword>
<comment type="caution">
    <text evidence="5">The sequence shown here is derived from an EMBL/GenBank/DDBJ whole genome shotgun (WGS) entry which is preliminary data.</text>
</comment>
<evidence type="ECO:0000313" key="6">
    <source>
        <dbReference type="Proteomes" id="UP001500843"/>
    </source>
</evidence>
<protein>
    <recommendedName>
        <fullName evidence="4">HTH araC/xylS-type domain-containing protein</fullName>
    </recommendedName>
</protein>
<dbReference type="Proteomes" id="UP001500843">
    <property type="component" value="Unassembled WGS sequence"/>
</dbReference>
<dbReference type="InterPro" id="IPR009057">
    <property type="entry name" value="Homeodomain-like_sf"/>
</dbReference>
<evidence type="ECO:0000256" key="1">
    <source>
        <dbReference type="ARBA" id="ARBA00023015"/>
    </source>
</evidence>
<dbReference type="PROSITE" id="PS01124">
    <property type="entry name" value="HTH_ARAC_FAMILY_2"/>
    <property type="match status" value="1"/>
</dbReference>
<reference evidence="6" key="1">
    <citation type="journal article" date="2019" name="Int. J. Syst. Evol. Microbiol.">
        <title>The Global Catalogue of Microorganisms (GCM) 10K type strain sequencing project: providing services to taxonomists for standard genome sequencing and annotation.</title>
        <authorList>
            <consortium name="The Broad Institute Genomics Platform"/>
            <consortium name="The Broad Institute Genome Sequencing Center for Infectious Disease"/>
            <person name="Wu L."/>
            <person name="Ma J."/>
        </authorList>
    </citation>
    <scope>NUCLEOTIDE SEQUENCE [LARGE SCALE GENOMIC DNA]</scope>
    <source>
        <strain evidence="6">JCM 17975</strain>
    </source>
</reference>
<organism evidence="5 6">
    <name type="scientific">Promicromonospora umidemergens</name>
    <dbReference type="NCBI Taxonomy" id="629679"/>
    <lineage>
        <taxon>Bacteria</taxon>
        <taxon>Bacillati</taxon>
        <taxon>Actinomycetota</taxon>
        <taxon>Actinomycetes</taxon>
        <taxon>Micrococcales</taxon>
        <taxon>Promicromonosporaceae</taxon>
        <taxon>Promicromonospora</taxon>
    </lineage>
</organism>
<name>A0ABP8WDF0_9MICO</name>